<dbReference type="PANTHER" id="PTHR30636">
    <property type="entry name" value="UPF0701 PROTEIN YICC"/>
    <property type="match status" value="1"/>
</dbReference>
<dbReference type="InterPro" id="IPR005229">
    <property type="entry name" value="YicC/YloC-like"/>
</dbReference>
<evidence type="ECO:0000256" key="3">
    <source>
        <dbReference type="ARBA" id="ARBA00022759"/>
    </source>
</evidence>
<dbReference type="RefSeq" id="WP_272445453.1">
    <property type="nucleotide sequence ID" value="NZ_JAMQKC010000003.1"/>
</dbReference>
<proteinExistence type="inferred from homology"/>
<gene>
    <name evidence="8" type="ORF">NC799_05920</name>
</gene>
<reference evidence="8" key="1">
    <citation type="submission" date="2022-06" db="EMBL/GenBank/DDBJ databases">
        <title>Aquibacillus sp. a new bacterium isolated from soil saline samples.</title>
        <authorList>
            <person name="Galisteo C."/>
            <person name="De La Haba R."/>
            <person name="Sanchez-Porro C."/>
            <person name="Ventosa A."/>
        </authorList>
    </citation>
    <scope>NUCLEOTIDE SEQUENCE</scope>
    <source>
        <strain evidence="8">3ASR75-54</strain>
    </source>
</reference>
<dbReference type="NCBIfam" id="TIGR00255">
    <property type="entry name" value="YicC/YloC family endoribonuclease"/>
    <property type="match status" value="1"/>
</dbReference>
<dbReference type="EMBL" id="JAMQKC010000003">
    <property type="protein sequence ID" value="MDC3416449.1"/>
    <property type="molecule type" value="Genomic_DNA"/>
</dbReference>
<evidence type="ECO:0000256" key="5">
    <source>
        <dbReference type="ARBA" id="ARBA00035648"/>
    </source>
</evidence>
<dbReference type="GO" id="GO:0004521">
    <property type="term" value="F:RNA endonuclease activity"/>
    <property type="evidence" value="ECO:0007669"/>
    <property type="project" value="InterPro"/>
</dbReference>
<keyword evidence="2" id="KW-0540">Nuclease</keyword>
<comment type="caution">
    <text evidence="8">The sequence shown here is derived from an EMBL/GenBank/DDBJ whole genome shotgun (WGS) entry which is preliminary data.</text>
</comment>
<feature type="domain" description="Endoribonuclease YicC-like C-terminal" evidence="7">
    <location>
        <begin position="179"/>
        <end position="295"/>
    </location>
</feature>
<evidence type="ECO:0000259" key="6">
    <source>
        <dbReference type="Pfam" id="PF03755"/>
    </source>
</evidence>
<evidence type="ECO:0000313" key="9">
    <source>
        <dbReference type="Proteomes" id="UP001145069"/>
    </source>
</evidence>
<evidence type="ECO:0000256" key="1">
    <source>
        <dbReference type="ARBA" id="ARBA00001968"/>
    </source>
</evidence>
<dbReference type="Pfam" id="PF03755">
    <property type="entry name" value="YicC-like_N"/>
    <property type="match status" value="1"/>
</dbReference>
<accession>A0A9X3WFF9</accession>
<protein>
    <submittedName>
        <fullName evidence="8">YicC family protein</fullName>
    </submittedName>
</protein>
<comment type="cofactor">
    <cofactor evidence="1">
        <name>a divalent metal cation</name>
        <dbReference type="ChEBI" id="CHEBI:60240"/>
    </cofactor>
</comment>
<dbReference type="AlphaFoldDB" id="A0A9X3WFF9"/>
<evidence type="ECO:0000259" key="7">
    <source>
        <dbReference type="Pfam" id="PF08340"/>
    </source>
</evidence>
<organism evidence="8 9">
    <name type="scientific">Aquibacillus salsiterrae</name>
    <dbReference type="NCBI Taxonomy" id="2950439"/>
    <lineage>
        <taxon>Bacteria</taxon>
        <taxon>Bacillati</taxon>
        <taxon>Bacillota</taxon>
        <taxon>Bacilli</taxon>
        <taxon>Bacillales</taxon>
        <taxon>Bacillaceae</taxon>
        <taxon>Aquibacillus</taxon>
    </lineage>
</organism>
<name>A0A9X3WFF9_9BACI</name>
<dbReference type="InterPro" id="IPR013527">
    <property type="entry name" value="YicC-like_N"/>
</dbReference>
<feature type="domain" description="Endoribonuclease YicC-like N-terminal" evidence="6">
    <location>
        <begin position="2"/>
        <end position="156"/>
    </location>
</feature>
<dbReference type="InterPro" id="IPR013551">
    <property type="entry name" value="YicC-like_C"/>
</dbReference>
<dbReference type="PANTHER" id="PTHR30636:SF3">
    <property type="entry name" value="UPF0701 PROTEIN YICC"/>
    <property type="match status" value="1"/>
</dbReference>
<keyword evidence="3" id="KW-0255">Endonuclease</keyword>
<keyword evidence="9" id="KW-1185">Reference proteome</keyword>
<keyword evidence="4" id="KW-0378">Hydrolase</keyword>
<comment type="similarity">
    <text evidence="5">Belongs to the YicC/YloC family.</text>
</comment>
<evidence type="ECO:0000256" key="4">
    <source>
        <dbReference type="ARBA" id="ARBA00022801"/>
    </source>
</evidence>
<dbReference type="Proteomes" id="UP001145069">
    <property type="component" value="Unassembled WGS sequence"/>
</dbReference>
<dbReference type="Pfam" id="PF08340">
    <property type="entry name" value="YicC-like_C"/>
    <property type="match status" value="1"/>
</dbReference>
<evidence type="ECO:0000256" key="2">
    <source>
        <dbReference type="ARBA" id="ARBA00022722"/>
    </source>
</evidence>
<sequence length="295" mass="34129">MIKSMTGYGRKVVTVDQLHVTVEIRSVNHRFLDISTKLPHHLFGIENKVKQVIKNHFSRGRVELFLSVDGEGYLERKLRVDWNLVDQYVDHLKTLKQKFSLSGEPSLAMMTNLENLFLIEETESPVDSIKDSIITAVGFACEEVVKMRKKEGELLEQDLRNRINLIKNIVKMLGDQREIVIIEYQERILKRIQSYINDYKEISSEDTKLVQDVALLAEKGDITEEVTRLMSHLQQFSAILNQEEAIGRKLDFITQEMHREANTIGAKSNDAEISEYVVELKSEIEKIKEQIQNVE</sequence>
<dbReference type="GO" id="GO:0016787">
    <property type="term" value="F:hydrolase activity"/>
    <property type="evidence" value="ECO:0007669"/>
    <property type="project" value="UniProtKB-KW"/>
</dbReference>
<evidence type="ECO:0000313" key="8">
    <source>
        <dbReference type="EMBL" id="MDC3416449.1"/>
    </source>
</evidence>